<evidence type="ECO:0000313" key="2">
    <source>
        <dbReference type="EMBL" id="OEE74262.1"/>
    </source>
</evidence>
<name>A0A1E5CW73_9VIBR</name>
<accession>A0A1E5CW73</accession>
<feature type="transmembrane region" description="Helical" evidence="1">
    <location>
        <begin position="20"/>
        <end position="41"/>
    </location>
</feature>
<evidence type="ECO:0000256" key="1">
    <source>
        <dbReference type="SAM" id="Phobius"/>
    </source>
</evidence>
<gene>
    <name evidence="2" type="ORF">A130_18075</name>
</gene>
<dbReference type="AlphaFoldDB" id="A0A1E5CW73"/>
<dbReference type="Proteomes" id="UP000094165">
    <property type="component" value="Unassembled WGS sequence"/>
</dbReference>
<reference evidence="2 3" key="1">
    <citation type="journal article" date="2012" name="Science">
        <title>Ecological populations of bacteria act as socially cohesive units of antibiotic production and resistance.</title>
        <authorList>
            <person name="Cordero O.X."/>
            <person name="Wildschutte H."/>
            <person name="Kirkup B."/>
            <person name="Proehl S."/>
            <person name="Ngo L."/>
            <person name="Hussain F."/>
            <person name="Le Roux F."/>
            <person name="Mincer T."/>
            <person name="Polz M.F."/>
        </authorList>
    </citation>
    <scope>NUCLEOTIDE SEQUENCE [LARGE SCALE GENOMIC DNA]</scope>
    <source>
        <strain evidence="2 3">FF-238</strain>
    </source>
</reference>
<evidence type="ECO:0008006" key="4">
    <source>
        <dbReference type="Google" id="ProtNLM"/>
    </source>
</evidence>
<comment type="caution">
    <text evidence="2">The sequence shown here is derived from an EMBL/GenBank/DDBJ whole genome shotgun (WGS) entry which is preliminary data.</text>
</comment>
<keyword evidence="1" id="KW-0812">Transmembrane</keyword>
<protein>
    <recommendedName>
        <fullName evidence="4">DUF4145 domain-containing protein</fullName>
    </recommendedName>
</protein>
<sequence>MSSEEKQDSLFKRIAYFDVFPFICRLLGICFVALAFLAIGFPPGSDISSTAVTLLIFAIFFLCLPLAKKISIGKLLTFEKEVKEVKAEVKDFKSETREFLGVYSNMITAISNTVNNQVTVNLPSSADAEAAKDELKDTKSNEDSVLSYINSADGDYNFALARMRMEIESKLREIYDSLPMQYSITPDLSINHSRPLSLRQLFRRIVEQYPKYSNLGKSLDYVTKICNAAIHGHIVDENHGHEAIYLGLAIMSELKEFNVKNES</sequence>
<dbReference type="RefSeq" id="WP_017053547.1">
    <property type="nucleotide sequence ID" value="NZ_AJYW02000200.1"/>
</dbReference>
<keyword evidence="1" id="KW-0472">Membrane</keyword>
<keyword evidence="1" id="KW-1133">Transmembrane helix</keyword>
<keyword evidence="3" id="KW-1185">Reference proteome</keyword>
<organism evidence="2 3">
    <name type="scientific">Vibrio genomosp. F6 str. FF-238</name>
    <dbReference type="NCBI Taxonomy" id="1191298"/>
    <lineage>
        <taxon>Bacteria</taxon>
        <taxon>Pseudomonadati</taxon>
        <taxon>Pseudomonadota</taxon>
        <taxon>Gammaproteobacteria</taxon>
        <taxon>Vibrionales</taxon>
        <taxon>Vibrionaceae</taxon>
        <taxon>Vibrio</taxon>
    </lineage>
</organism>
<dbReference type="EMBL" id="AJYW02000200">
    <property type="protein sequence ID" value="OEE74262.1"/>
    <property type="molecule type" value="Genomic_DNA"/>
</dbReference>
<evidence type="ECO:0000313" key="3">
    <source>
        <dbReference type="Proteomes" id="UP000094165"/>
    </source>
</evidence>
<feature type="transmembrane region" description="Helical" evidence="1">
    <location>
        <begin position="47"/>
        <end position="67"/>
    </location>
</feature>
<proteinExistence type="predicted"/>